<dbReference type="EnsemblMetazoa" id="CapteT214384">
    <property type="protein sequence ID" value="CapteP214384"/>
    <property type="gene ID" value="CapteG214384"/>
</dbReference>
<dbReference type="HOGENOM" id="CLU_651323_0_0_1"/>
<accession>R7TH50</accession>
<dbReference type="STRING" id="283909.R7TH50"/>
<dbReference type="EMBL" id="AMQN01002766">
    <property type="status" value="NOT_ANNOTATED_CDS"/>
    <property type="molecule type" value="Genomic_DNA"/>
</dbReference>
<sequence length="378" mass="42873">MDQILAENSTSKFFIEYGGFLSNHMPHALIALHRLGADQTRVQKFIKWYEPKLDKKELYPEEDALATGENPDELVGKRRRFYALLNHYQDALQSKYDGNLFKLVASEFPKLSLGLAGSALHGLIHCGYGLSADNSRLTLEGLSYLHHSYMPLTVSDHAPKLDALGQGNMDILDVVEMLRCDEELYNSMVVDSQAESALVRSHGYFQPRVAALLVNHGDRLAEYVQQIKFSPDEHAFRWLVDCALVVYLIAENKNDFFLLHGVTGAWSLLNISSHLDGVSRSDSLRTYLAVLLAAYLAEDRPKLCLDRLNTDEKIGMSWRQIADKALATEYDEHVYKLVQVCWDMDKINEGESKSELYKRIALYAIGNELFLLNNVPRL</sequence>
<reference evidence="4" key="1">
    <citation type="submission" date="2012-12" db="EMBL/GenBank/DDBJ databases">
        <authorList>
            <person name="Hellsten U."/>
            <person name="Grimwood J."/>
            <person name="Chapman J.A."/>
            <person name="Shapiro H."/>
            <person name="Aerts A."/>
            <person name="Otillar R.P."/>
            <person name="Terry A.Y."/>
            <person name="Boore J.L."/>
            <person name="Simakov O."/>
            <person name="Marletaz F."/>
            <person name="Cho S.-J."/>
            <person name="Edsinger-Gonzales E."/>
            <person name="Havlak P."/>
            <person name="Kuo D.-H."/>
            <person name="Larsson T."/>
            <person name="Lv J."/>
            <person name="Arendt D."/>
            <person name="Savage R."/>
            <person name="Osoegawa K."/>
            <person name="de Jong P."/>
            <person name="Lindberg D.R."/>
            <person name="Seaver E.C."/>
            <person name="Weisblat D.A."/>
            <person name="Putnam N.H."/>
            <person name="Grigoriev I.V."/>
            <person name="Rokhsar D.S."/>
        </authorList>
    </citation>
    <scope>NUCLEOTIDE SEQUENCE</scope>
    <source>
        <strain evidence="4">I ESC-2004</strain>
    </source>
</reference>
<dbReference type="GO" id="GO:0016491">
    <property type="term" value="F:oxidoreductase activity"/>
    <property type="evidence" value="ECO:0007669"/>
    <property type="project" value="UniProtKB-KW"/>
</dbReference>
<evidence type="ECO:0000313" key="2">
    <source>
        <dbReference type="EMBL" id="ELT92782.1"/>
    </source>
</evidence>
<reference evidence="2 4" key="2">
    <citation type="journal article" date="2013" name="Nature">
        <title>Insights into bilaterian evolution from three spiralian genomes.</title>
        <authorList>
            <person name="Simakov O."/>
            <person name="Marletaz F."/>
            <person name="Cho S.J."/>
            <person name="Edsinger-Gonzales E."/>
            <person name="Havlak P."/>
            <person name="Hellsten U."/>
            <person name="Kuo D.H."/>
            <person name="Larsson T."/>
            <person name="Lv J."/>
            <person name="Arendt D."/>
            <person name="Savage R."/>
            <person name="Osoegawa K."/>
            <person name="de Jong P."/>
            <person name="Grimwood J."/>
            <person name="Chapman J.A."/>
            <person name="Shapiro H."/>
            <person name="Aerts A."/>
            <person name="Otillar R.P."/>
            <person name="Terry A.Y."/>
            <person name="Boore J.L."/>
            <person name="Grigoriev I.V."/>
            <person name="Lindberg D.R."/>
            <person name="Seaver E.C."/>
            <person name="Weisblat D.A."/>
            <person name="Putnam N.H."/>
            <person name="Rokhsar D.S."/>
        </authorList>
    </citation>
    <scope>NUCLEOTIDE SEQUENCE</scope>
    <source>
        <strain evidence="2 4">I ESC-2004</strain>
    </source>
</reference>
<dbReference type="Pfam" id="PF14027">
    <property type="entry name" value="Questin_oxidase"/>
    <property type="match status" value="1"/>
</dbReference>
<gene>
    <name evidence="2" type="ORF">CAPTEDRAFT_214384</name>
</gene>
<dbReference type="PANTHER" id="PTHR35870">
    <property type="entry name" value="PROTEIN, PUTATIVE (AFU_ORTHOLOGUE AFUA_5G03330)-RELATED"/>
    <property type="match status" value="1"/>
</dbReference>
<evidence type="ECO:0000313" key="4">
    <source>
        <dbReference type="Proteomes" id="UP000014760"/>
    </source>
</evidence>
<dbReference type="OrthoDB" id="10004862at2759"/>
<dbReference type="Proteomes" id="UP000014760">
    <property type="component" value="Unassembled WGS sequence"/>
</dbReference>
<evidence type="ECO:0000313" key="3">
    <source>
        <dbReference type="EnsemblMetazoa" id="CapteP214384"/>
    </source>
</evidence>
<keyword evidence="1" id="KW-0560">Oxidoreductase</keyword>
<dbReference type="EMBL" id="KB310004">
    <property type="protein sequence ID" value="ELT92782.1"/>
    <property type="molecule type" value="Genomic_DNA"/>
</dbReference>
<dbReference type="OMA" id="NHWNAWK"/>
<evidence type="ECO:0000256" key="1">
    <source>
        <dbReference type="ARBA" id="ARBA00023002"/>
    </source>
</evidence>
<protein>
    <submittedName>
        <fullName evidence="2 3">Uncharacterized protein</fullName>
    </submittedName>
</protein>
<keyword evidence="4" id="KW-1185">Reference proteome</keyword>
<dbReference type="InterPro" id="IPR025337">
    <property type="entry name" value="Questin_oxidase-like"/>
</dbReference>
<name>R7TH50_CAPTE</name>
<dbReference type="PANTHER" id="PTHR35870:SF1">
    <property type="entry name" value="PROTEIN, PUTATIVE (AFU_ORTHOLOGUE AFUA_5G03330)-RELATED"/>
    <property type="match status" value="1"/>
</dbReference>
<proteinExistence type="predicted"/>
<dbReference type="AlphaFoldDB" id="R7TH50"/>
<organism evidence="2">
    <name type="scientific">Capitella teleta</name>
    <name type="common">Polychaete worm</name>
    <dbReference type="NCBI Taxonomy" id="283909"/>
    <lineage>
        <taxon>Eukaryota</taxon>
        <taxon>Metazoa</taxon>
        <taxon>Spiralia</taxon>
        <taxon>Lophotrochozoa</taxon>
        <taxon>Annelida</taxon>
        <taxon>Polychaeta</taxon>
        <taxon>Sedentaria</taxon>
        <taxon>Scolecida</taxon>
        <taxon>Capitellidae</taxon>
        <taxon>Capitella</taxon>
    </lineage>
</organism>
<reference evidence="3" key="3">
    <citation type="submission" date="2015-06" db="UniProtKB">
        <authorList>
            <consortium name="EnsemblMetazoa"/>
        </authorList>
    </citation>
    <scope>IDENTIFICATION</scope>
</reference>